<dbReference type="RefSeq" id="WP_077409736.1">
    <property type="nucleotide sequence ID" value="NZ_JBHRTS010000001.1"/>
</dbReference>
<feature type="transmembrane region" description="Helical" evidence="1">
    <location>
        <begin position="7"/>
        <end position="25"/>
    </location>
</feature>
<evidence type="ECO:0000256" key="1">
    <source>
        <dbReference type="SAM" id="Phobius"/>
    </source>
</evidence>
<protein>
    <submittedName>
        <fullName evidence="2">DUF3185 family protein</fullName>
    </submittedName>
</protein>
<organism evidence="2 3">
    <name type="scientific">Marinicella sediminis</name>
    <dbReference type="NCBI Taxonomy" id="1792834"/>
    <lineage>
        <taxon>Bacteria</taxon>
        <taxon>Pseudomonadati</taxon>
        <taxon>Pseudomonadota</taxon>
        <taxon>Gammaproteobacteria</taxon>
        <taxon>Lysobacterales</taxon>
        <taxon>Marinicellaceae</taxon>
        <taxon>Marinicella</taxon>
    </lineage>
</organism>
<feature type="transmembrane region" description="Helical" evidence="1">
    <location>
        <begin position="45"/>
        <end position="64"/>
    </location>
</feature>
<dbReference type="EMBL" id="JBHRTS010000001">
    <property type="protein sequence ID" value="MFC3193082.1"/>
    <property type="molecule type" value="Genomic_DNA"/>
</dbReference>
<dbReference type="Pfam" id="PF11381">
    <property type="entry name" value="DUF3185"/>
    <property type="match status" value="1"/>
</dbReference>
<name>A0ABV7J7E7_9GAMM</name>
<keyword evidence="3" id="KW-1185">Reference proteome</keyword>
<accession>A0ABV7J7E7</accession>
<proteinExistence type="predicted"/>
<keyword evidence="1" id="KW-0812">Transmembrane</keyword>
<keyword evidence="1" id="KW-0472">Membrane</keyword>
<dbReference type="InterPro" id="IPR021521">
    <property type="entry name" value="DUF3185"/>
</dbReference>
<dbReference type="Proteomes" id="UP001595533">
    <property type="component" value="Unassembled WGS sequence"/>
</dbReference>
<gene>
    <name evidence="2" type="ORF">ACFODZ_02395</name>
</gene>
<comment type="caution">
    <text evidence="2">The sequence shown here is derived from an EMBL/GenBank/DDBJ whole genome shotgun (WGS) entry which is preliminary data.</text>
</comment>
<sequence>MKTNQLIGIILLVTGAILIFFGLNATESPTEEIAEAVTGRYTDKTMYYLIGGAVSAVLGLVLTLKK</sequence>
<reference evidence="3" key="1">
    <citation type="journal article" date="2019" name="Int. J. Syst. Evol. Microbiol.">
        <title>The Global Catalogue of Microorganisms (GCM) 10K type strain sequencing project: providing services to taxonomists for standard genome sequencing and annotation.</title>
        <authorList>
            <consortium name="The Broad Institute Genomics Platform"/>
            <consortium name="The Broad Institute Genome Sequencing Center for Infectious Disease"/>
            <person name="Wu L."/>
            <person name="Ma J."/>
        </authorList>
    </citation>
    <scope>NUCLEOTIDE SEQUENCE [LARGE SCALE GENOMIC DNA]</scope>
    <source>
        <strain evidence="3">KCTC 42953</strain>
    </source>
</reference>
<evidence type="ECO:0000313" key="2">
    <source>
        <dbReference type="EMBL" id="MFC3193082.1"/>
    </source>
</evidence>
<keyword evidence="1" id="KW-1133">Transmembrane helix</keyword>
<evidence type="ECO:0000313" key="3">
    <source>
        <dbReference type="Proteomes" id="UP001595533"/>
    </source>
</evidence>